<protein>
    <submittedName>
        <fullName evidence="1">Type I-E CRISPR-associated protein Cse2/CasB</fullName>
    </submittedName>
</protein>
<dbReference type="Proteomes" id="UP000829992">
    <property type="component" value="Chromosome"/>
</dbReference>
<gene>
    <name evidence="1" type="primary">casB</name>
    <name evidence="1" type="ORF">M4V62_06105</name>
</gene>
<dbReference type="RefSeq" id="WP_249586191.1">
    <property type="nucleotide sequence ID" value="NZ_BAAAQL010000043.1"/>
</dbReference>
<dbReference type="NCBIfam" id="TIGR02548">
    <property type="entry name" value="casB_cse2"/>
    <property type="match status" value="1"/>
</dbReference>
<proteinExistence type="predicted"/>
<keyword evidence="2" id="KW-1185">Reference proteome</keyword>
<evidence type="ECO:0000313" key="1">
    <source>
        <dbReference type="EMBL" id="UQT54700.1"/>
    </source>
</evidence>
<dbReference type="Pfam" id="PF09485">
    <property type="entry name" value="CRISPR_Cse2"/>
    <property type="match status" value="1"/>
</dbReference>
<dbReference type="Gene3D" id="1.10.520.40">
    <property type="entry name" value="CRISPR-associated protein Cse2"/>
    <property type="match status" value="1"/>
</dbReference>
<dbReference type="CDD" id="cd09731">
    <property type="entry name" value="Cse2_I-E"/>
    <property type="match status" value="1"/>
</dbReference>
<dbReference type="InterPro" id="IPR013382">
    <property type="entry name" value="CRISPR-assoc_prot_Cse2"/>
</dbReference>
<name>A0ABY4PNJ6_9ACTN</name>
<organism evidence="1 2">
    <name type="scientific">Streptomyces durmitorensis</name>
    <dbReference type="NCBI Taxonomy" id="319947"/>
    <lineage>
        <taxon>Bacteria</taxon>
        <taxon>Bacillati</taxon>
        <taxon>Actinomycetota</taxon>
        <taxon>Actinomycetes</taxon>
        <taxon>Kitasatosporales</taxon>
        <taxon>Streptomycetaceae</taxon>
        <taxon>Streptomyces</taxon>
    </lineage>
</organism>
<dbReference type="EMBL" id="CP097289">
    <property type="protein sequence ID" value="UQT54700.1"/>
    <property type="molecule type" value="Genomic_DNA"/>
</dbReference>
<accession>A0ABY4PNJ6</accession>
<dbReference type="InterPro" id="IPR038287">
    <property type="entry name" value="Cse2_sf"/>
</dbReference>
<sequence length="231" mass="25063">MTTLTATTTPAQRVSTLTSDIVVPLQRGYLGDQSHAVGALARLRRGAGKEFSQVPDLWGLADTGALHDRPADGGRPLREDELTRAEDAVHVALTLWALHQQSRGTAMHRPGSRTAPRGLGGAVRQLMPPGEIAEPIRKRFVRAGMAPGLPALAQRLRELVLLLRGADLPLDYALLAGQLYAWQEPTGREAVRRAWGRSFHSYRAPQQKKANAAAVPDGIDDFTDLMDKDAS</sequence>
<evidence type="ECO:0000313" key="2">
    <source>
        <dbReference type="Proteomes" id="UP000829992"/>
    </source>
</evidence>
<reference evidence="1 2" key="1">
    <citation type="submission" date="2022-05" db="EMBL/GenBank/DDBJ databases">
        <authorList>
            <person name="Zhou X."/>
            <person name="Li K."/>
            <person name="Man Y."/>
        </authorList>
    </citation>
    <scope>NUCLEOTIDE SEQUENCE [LARGE SCALE GENOMIC DNA]</scope>
    <source>
        <strain evidence="1 2">MS405</strain>
    </source>
</reference>